<organism evidence="2 3">
    <name type="scientific">Corchorus capsularis</name>
    <name type="common">Jute</name>
    <dbReference type="NCBI Taxonomy" id="210143"/>
    <lineage>
        <taxon>Eukaryota</taxon>
        <taxon>Viridiplantae</taxon>
        <taxon>Streptophyta</taxon>
        <taxon>Embryophyta</taxon>
        <taxon>Tracheophyta</taxon>
        <taxon>Spermatophyta</taxon>
        <taxon>Magnoliopsida</taxon>
        <taxon>eudicotyledons</taxon>
        <taxon>Gunneridae</taxon>
        <taxon>Pentapetalae</taxon>
        <taxon>rosids</taxon>
        <taxon>malvids</taxon>
        <taxon>Malvales</taxon>
        <taxon>Malvaceae</taxon>
        <taxon>Grewioideae</taxon>
        <taxon>Apeibeae</taxon>
        <taxon>Corchorus</taxon>
    </lineage>
</organism>
<evidence type="ECO:0000313" key="2">
    <source>
        <dbReference type="EMBL" id="OMO98893.1"/>
    </source>
</evidence>
<feature type="signal peptide" evidence="1">
    <location>
        <begin position="1"/>
        <end position="23"/>
    </location>
</feature>
<feature type="chain" id="PRO_5012345175" evidence="1">
    <location>
        <begin position="24"/>
        <end position="220"/>
    </location>
</feature>
<dbReference type="Gramene" id="OMO98893">
    <property type="protein sequence ID" value="OMO98893"/>
    <property type="gene ID" value="CCACVL1_04009"/>
</dbReference>
<protein>
    <submittedName>
        <fullName evidence="2">Plasmid replication protein repH</fullName>
    </submittedName>
</protein>
<proteinExistence type="predicted"/>
<dbReference type="AlphaFoldDB" id="A0A1R3JVH8"/>
<evidence type="ECO:0000256" key="1">
    <source>
        <dbReference type="SAM" id="SignalP"/>
    </source>
</evidence>
<dbReference type="EMBL" id="AWWV01006973">
    <property type="protein sequence ID" value="OMO98893.1"/>
    <property type="molecule type" value="Genomic_DNA"/>
</dbReference>
<reference evidence="2 3" key="1">
    <citation type="submission" date="2013-09" db="EMBL/GenBank/DDBJ databases">
        <title>Corchorus capsularis genome sequencing.</title>
        <authorList>
            <person name="Alam M."/>
            <person name="Haque M.S."/>
            <person name="Islam M.S."/>
            <person name="Emdad E.M."/>
            <person name="Islam M.M."/>
            <person name="Ahmed B."/>
            <person name="Halim A."/>
            <person name="Hossen Q.M.M."/>
            <person name="Hossain M.Z."/>
            <person name="Ahmed R."/>
            <person name="Khan M.M."/>
            <person name="Islam R."/>
            <person name="Rashid M.M."/>
            <person name="Khan S.A."/>
            <person name="Rahman M.S."/>
            <person name="Alam M."/>
        </authorList>
    </citation>
    <scope>NUCLEOTIDE SEQUENCE [LARGE SCALE GENOMIC DNA]</scope>
    <source>
        <strain evidence="3">cv. CVL-1</strain>
        <tissue evidence="2">Whole seedling</tissue>
    </source>
</reference>
<comment type="caution">
    <text evidence="2">The sequence shown here is derived from an EMBL/GenBank/DDBJ whole genome shotgun (WGS) entry which is preliminary data.</text>
</comment>
<accession>A0A1R3JVH8</accession>
<gene>
    <name evidence="2" type="ORF">CCACVL1_04009</name>
</gene>
<name>A0A1R3JVH8_COCAP</name>
<keyword evidence="1" id="KW-0732">Signal</keyword>
<sequence>MMSYQMILMLFLIKIKIYYLVDSDGYGTPGSPCLSVHSRSTDEINMILEEEANYREVSVEFGNVDNVLDSGDSGKCCHMTLHEGESERLDDIFDDNESLMVANGLFPTIQSTESAIVVSDSEMNAIRMTSIDESVVALESIVDHTLKKPRRRKKRKNHYWSRKKSHVKANHAMVVYNGPPEINEIDNHISDDDIAHRNNVLRNEARKVLEVGKIVRYIIC</sequence>
<keyword evidence="3" id="KW-1185">Reference proteome</keyword>
<dbReference type="Proteomes" id="UP000188268">
    <property type="component" value="Unassembled WGS sequence"/>
</dbReference>
<evidence type="ECO:0000313" key="3">
    <source>
        <dbReference type="Proteomes" id="UP000188268"/>
    </source>
</evidence>
<dbReference type="OrthoDB" id="10375100at2759"/>